<gene>
    <name evidence="1" type="primary">ZBED8</name>
    <name evidence="1" type="ORF">EVAR_95636_1</name>
</gene>
<dbReference type="EMBL" id="BGZK01002770">
    <property type="protein sequence ID" value="GBP96343.1"/>
    <property type="molecule type" value="Genomic_DNA"/>
</dbReference>
<dbReference type="STRING" id="151549.A0A4C2AAE6"/>
<dbReference type="AlphaFoldDB" id="A0A4C2AAE6"/>
<organism evidence="1 2">
    <name type="scientific">Eumeta variegata</name>
    <name type="common">Bagworm moth</name>
    <name type="synonym">Eumeta japonica</name>
    <dbReference type="NCBI Taxonomy" id="151549"/>
    <lineage>
        <taxon>Eukaryota</taxon>
        <taxon>Metazoa</taxon>
        <taxon>Ecdysozoa</taxon>
        <taxon>Arthropoda</taxon>
        <taxon>Hexapoda</taxon>
        <taxon>Insecta</taxon>
        <taxon>Pterygota</taxon>
        <taxon>Neoptera</taxon>
        <taxon>Endopterygota</taxon>
        <taxon>Lepidoptera</taxon>
        <taxon>Glossata</taxon>
        <taxon>Ditrysia</taxon>
        <taxon>Tineoidea</taxon>
        <taxon>Psychidae</taxon>
        <taxon>Oiketicinae</taxon>
        <taxon>Eumeta</taxon>
    </lineage>
</organism>
<dbReference type="PANTHER" id="PTHR45913">
    <property type="entry name" value="EPM2A-INTERACTING PROTEIN 1"/>
    <property type="match status" value="1"/>
</dbReference>
<accession>A0A4C2AAE6</accession>
<name>A0A4C2AAE6_EUMVA</name>
<evidence type="ECO:0000313" key="2">
    <source>
        <dbReference type="Proteomes" id="UP000299102"/>
    </source>
</evidence>
<proteinExistence type="predicted"/>
<dbReference type="SUPFAM" id="SSF53098">
    <property type="entry name" value="Ribonuclease H-like"/>
    <property type="match status" value="1"/>
</dbReference>
<dbReference type="InterPro" id="IPR012337">
    <property type="entry name" value="RNaseH-like_sf"/>
</dbReference>
<dbReference type="PANTHER" id="PTHR45913:SF5">
    <property type="entry name" value="GENERAL TRANSCRIPTION FACTOR II-I REPEAT DOMAIN-CONTAINING PROTEIN 2A-LIKE PROTEIN"/>
    <property type="match status" value="1"/>
</dbReference>
<dbReference type="OrthoDB" id="6611647at2759"/>
<evidence type="ECO:0000313" key="1">
    <source>
        <dbReference type="EMBL" id="GBP96343.1"/>
    </source>
</evidence>
<dbReference type="Proteomes" id="UP000299102">
    <property type="component" value="Unassembled WGS sequence"/>
</dbReference>
<sequence>MDGIIEEDFLAVITMKGHTRGDFMEVLKEFVEKHGIPVNELISVCTDGCPSMVGANNGLIALMKKEWNLPNLLPIHYLLHQETLARKISNNMLKDVMNTIVNIIDFIRARELNHRKFKDLLEELQANYADVILHTAVRWLSK</sequence>
<reference evidence="1 2" key="1">
    <citation type="journal article" date="2019" name="Commun. Biol.">
        <title>The bagworm genome reveals a unique fibroin gene that provides high tensile strength.</title>
        <authorList>
            <person name="Kono N."/>
            <person name="Nakamura H."/>
            <person name="Ohtoshi R."/>
            <person name="Tomita M."/>
            <person name="Numata K."/>
            <person name="Arakawa K."/>
        </authorList>
    </citation>
    <scope>NUCLEOTIDE SEQUENCE [LARGE SCALE GENOMIC DNA]</scope>
</reference>
<comment type="caution">
    <text evidence="1">The sequence shown here is derived from an EMBL/GenBank/DDBJ whole genome shotgun (WGS) entry which is preliminary data.</text>
</comment>
<protein>
    <submittedName>
        <fullName evidence="1">Protein ZBED8</fullName>
    </submittedName>
</protein>
<keyword evidence="2" id="KW-1185">Reference proteome</keyword>